<evidence type="ECO:0000313" key="2">
    <source>
        <dbReference type="Proteomes" id="UP001497444"/>
    </source>
</evidence>
<dbReference type="InterPro" id="IPR023213">
    <property type="entry name" value="CAT-like_dom_sf"/>
</dbReference>
<protein>
    <recommendedName>
        <fullName evidence="3">Alcohol acetyltransferase</fullName>
    </recommendedName>
</protein>
<keyword evidence="2" id="KW-1185">Reference proteome</keyword>
<reference evidence="1" key="1">
    <citation type="submission" date="2024-02" db="EMBL/GenBank/DDBJ databases">
        <authorList>
            <consortium name="ELIXIR-Norway"/>
            <consortium name="Elixir Norway"/>
        </authorList>
    </citation>
    <scope>NUCLEOTIDE SEQUENCE</scope>
</reference>
<evidence type="ECO:0008006" key="3">
    <source>
        <dbReference type="Google" id="ProtNLM"/>
    </source>
</evidence>
<comment type="caution">
    <text evidence="1">The sequence shown here is derived from an EMBL/GenBank/DDBJ whole genome shotgun (WGS) entry which is preliminary data.</text>
</comment>
<proteinExistence type="predicted"/>
<name>A0ABP0VDZ3_9BRYO</name>
<evidence type="ECO:0000313" key="1">
    <source>
        <dbReference type="EMBL" id="CAK9252667.1"/>
    </source>
</evidence>
<organism evidence="1 2">
    <name type="scientific">Sphagnum jensenii</name>
    <dbReference type="NCBI Taxonomy" id="128206"/>
    <lineage>
        <taxon>Eukaryota</taxon>
        <taxon>Viridiplantae</taxon>
        <taxon>Streptophyta</taxon>
        <taxon>Embryophyta</taxon>
        <taxon>Bryophyta</taxon>
        <taxon>Sphagnophytina</taxon>
        <taxon>Sphagnopsida</taxon>
        <taxon>Sphagnales</taxon>
        <taxon>Sphagnaceae</taxon>
        <taxon>Sphagnum</taxon>
    </lineage>
</organism>
<gene>
    <name evidence="1" type="ORF">CSSPJE1EN1_LOCUS28045</name>
</gene>
<accession>A0ABP0VDZ3</accession>
<sequence length="344" mass="39453">MTTEAKASDRLIRALGPTENYFHGEITRGSSINTNSILFNSKHDLFENVPLVTRAVRLWKRTQPFLRCRVNQSNSGENQFVFVDDEQPTVDTAEKLPNVHFVYFDDPSGHFKAAESKDFWKMLVERELTIPIDWQNGPMWRLTFIDLNKRHPKNVKNGLVSEHFKYEYCLLISVSHALFDGLSALASLVSLFLITQALLDENLDEKDIVDSAVIEPVERYIHNYVHETGLESKLASFYHCRPFKRPTRLVMTDWAKERLSFNAVNGCGSGRKEGVDFSSGRLSAAGFFCHDDDQMFASLSDLVDISDRSVTKFHLTTFGGEQFQRFLANCKLHKVERLVNYRIT</sequence>
<dbReference type="EMBL" id="CAXAQS010000684">
    <property type="protein sequence ID" value="CAK9252667.1"/>
    <property type="molecule type" value="Genomic_DNA"/>
</dbReference>
<dbReference type="SUPFAM" id="SSF52777">
    <property type="entry name" value="CoA-dependent acyltransferases"/>
    <property type="match status" value="1"/>
</dbReference>
<dbReference type="Gene3D" id="3.30.559.10">
    <property type="entry name" value="Chloramphenicol acetyltransferase-like domain"/>
    <property type="match status" value="1"/>
</dbReference>
<dbReference type="Proteomes" id="UP001497444">
    <property type="component" value="Unassembled WGS sequence"/>
</dbReference>